<evidence type="ECO:0000256" key="16">
    <source>
        <dbReference type="ARBA" id="ARBA00049551"/>
    </source>
</evidence>
<feature type="domain" description="NADH:quinone oxidoreductase/Mrp antiporter transmembrane" evidence="18">
    <location>
        <begin position="99"/>
        <end position="383"/>
    </location>
</feature>
<comment type="function">
    <text evidence="1">Core subunit of the mitochondrial membrane respiratory chain NADH dehydrogenase (Complex I) that is believed to belong to the minimal assembly required for catalysis. Complex I functions in the transfer of electrons from NADH to the respiratory chain. The immediate electron acceptor for the enzyme is believed to be ubiquinone.</text>
</comment>
<evidence type="ECO:0000256" key="2">
    <source>
        <dbReference type="ARBA" id="ARBA00004225"/>
    </source>
</evidence>
<feature type="transmembrane region" description="Helical" evidence="17">
    <location>
        <begin position="53"/>
        <end position="72"/>
    </location>
</feature>
<keyword evidence="8 17" id="KW-0812">Transmembrane</keyword>
<dbReference type="PANTHER" id="PTHR43507">
    <property type="entry name" value="NADH-UBIQUINONE OXIDOREDUCTASE CHAIN 4"/>
    <property type="match status" value="1"/>
</dbReference>
<feature type="transmembrane region" description="Helical" evidence="17">
    <location>
        <begin position="291"/>
        <end position="313"/>
    </location>
</feature>
<dbReference type="InterPro" id="IPR000260">
    <property type="entry name" value="NADH4_N"/>
</dbReference>
<comment type="subcellular location">
    <subcellularLocation>
        <location evidence="2 17">Mitochondrion membrane</location>
        <topology evidence="2 17">Multi-pass membrane protein</topology>
    </subcellularLocation>
</comment>
<keyword evidence="10 17" id="KW-0249">Electron transport</keyword>
<evidence type="ECO:0000313" key="20">
    <source>
        <dbReference type="EMBL" id="QNJ33332.1"/>
    </source>
</evidence>
<evidence type="ECO:0000256" key="4">
    <source>
        <dbReference type="ARBA" id="ARBA00012944"/>
    </source>
</evidence>
<name>A0A7G8JRY4_9HEMI</name>
<keyword evidence="14 17" id="KW-0496">Mitochondrion</keyword>
<feature type="transmembrane region" description="Helical" evidence="17">
    <location>
        <begin position="401"/>
        <end position="431"/>
    </location>
</feature>
<dbReference type="InterPro" id="IPR001750">
    <property type="entry name" value="ND/Mrp_TM"/>
</dbReference>
<comment type="similarity">
    <text evidence="3 17">Belongs to the complex I subunit 4 family.</text>
</comment>
<keyword evidence="12 17" id="KW-0520">NAD</keyword>
<feature type="transmembrane region" description="Helical" evidence="17">
    <location>
        <begin position="237"/>
        <end position="256"/>
    </location>
</feature>
<comment type="catalytic activity">
    <reaction evidence="16 17">
        <text>a ubiquinone + NADH + 5 H(+)(in) = a ubiquinol + NAD(+) + 4 H(+)(out)</text>
        <dbReference type="Rhea" id="RHEA:29091"/>
        <dbReference type="Rhea" id="RHEA-COMP:9565"/>
        <dbReference type="Rhea" id="RHEA-COMP:9566"/>
        <dbReference type="ChEBI" id="CHEBI:15378"/>
        <dbReference type="ChEBI" id="CHEBI:16389"/>
        <dbReference type="ChEBI" id="CHEBI:17976"/>
        <dbReference type="ChEBI" id="CHEBI:57540"/>
        <dbReference type="ChEBI" id="CHEBI:57945"/>
        <dbReference type="EC" id="7.1.1.2"/>
    </reaction>
</comment>
<dbReference type="GO" id="GO:0042773">
    <property type="term" value="P:ATP synthesis coupled electron transport"/>
    <property type="evidence" value="ECO:0007669"/>
    <property type="project" value="InterPro"/>
</dbReference>
<dbReference type="GO" id="GO:0048039">
    <property type="term" value="F:ubiquinone binding"/>
    <property type="evidence" value="ECO:0007669"/>
    <property type="project" value="TreeGrafter"/>
</dbReference>
<dbReference type="GO" id="GO:0031966">
    <property type="term" value="C:mitochondrial membrane"/>
    <property type="evidence" value="ECO:0007669"/>
    <property type="project" value="UniProtKB-SubCell"/>
</dbReference>
<keyword evidence="13 17" id="KW-0830">Ubiquinone</keyword>
<evidence type="ECO:0000259" key="18">
    <source>
        <dbReference type="Pfam" id="PF00361"/>
    </source>
</evidence>
<evidence type="ECO:0000256" key="10">
    <source>
        <dbReference type="ARBA" id="ARBA00022982"/>
    </source>
</evidence>
<evidence type="ECO:0000256" key="17">
    <source>
        <dbReference type="RuleBase" id="RU003297"/>
    </source>
</evidence>
<keyword evidence="6 17" id="KW-0813">Transport</keyword>
<keyword evidence="11 17" id="KW-1133">Transmembrane helix</keyword>
<sequence>MMYVMFLTPLIFYKNFVYIIQFMYIVICVFLIFTNFNSFFSSVSYSLGLDWFSYGLIILSLLICSLMSISMVFNIYKSFYIFMNIYMLMCLMFIFMTTNYMYMYMFFEFVLFPLMILILGWGYQPERMISSLYLLFYTLIASLPFLVVIMNIYNIYGSLFFDYLKLMNVNMYMYMFMVFCFFIKMPMFMFHYWLPKAHVQAPVSGSMILAGLMLKIGGYGLIRVMNLFEFIYMKFSYLWYSLSIVGSVYICLLCMLQGDMKCLVAYSSVAHMGLCIMGLMTMTSWGLWGSFLLMLSHGFCSSGLFYMVNIFYCRSLSRSFYVNKGLLMYMPSCSLFWFLLCCFNMSCPPSLNFFSEFFILISMIKYWGFSVFYFMLISFFCACFSYYLYSFIHNGVYCNLYSFMSVSVLETLCIFMHLFPLVVLSLGLMILM</sequence>
<dbReference type="AlphaFoldDB" id="A0A7G8JRY4"/>
<feature type="domain" description="NADH:ubiquinone oxidoreductase chain 4 N-terminal" evidence="19">
    <location>
        <begin position="1"/>
        <end position="93"/>
    </location>
</feature>
<evidence type="ECO:0000256" key="8">
    <source>
        <dbReference type="ARBA" id="ARBA00022692"/>
    </source>
</evidence>
<dbReference type="Pfam" id="PF00361">
    <property type="entry name" value="Proton_antipo_M"/>
    <property type="match status" value="1"/>
</dbReference>
<feature type="transmembrane region" description="Helical" evidence="17">
    <location>
        <begin position="263"/>
        <end position="285"/>
    </location>
</feature>
<evidence type="ECO:0000256" key="13">
    <source>
        <dbReference type="ARBA" id="ARBA00023075"/>
    </source>
</evidence>
<evidence type="ECO:0000256" key="14">
    <source>
        <dbReference type="ARBA" id="ARBA00023128"/>
    </source>
</evidence>
<evidence type="ECO:0000256" key="6">
    <source>
        <dbReference type="ARBA" id="ARBA00022448"/>
    </source>
</evidence>
<reference evidence="20" key="1">
    <citation type="journal article" date="2020" name="Mitochondrial DNA Part B Resour">
        <title>Complete mitogenome of Reticuluma hamata (Hemiptera: Cicadellidae: Deltocephalinae) from China.</title>
        <authorList>
            <person name="Xu T.-L."/>
            <person name="Dai R.-H."/>
        </authorList>
    </citation>
    <scope>NUCLEOTIDE SEQUENCE</scope>
</reference>
<evidence type="ECO:0000259" key="19">
    <source>
        <dbReference type="Pfam" id="PF01059"/>
    </source>
</evidence>
<evidence type="ECO:0000256" key="7">
    <source>
        <dbReference type="ARBA" id="ARBA00022660"/>
    </source>
</evidence>
<evidence type="ECO:0000256" key="15">
    <source>
        <dbReference type="ARBA" id="ARBA00023136"/>
    </source>
</evidence>
<feature type="transmembrane region" description="Helical" evidence="17">
    <location>
        <begin position="79"/>
        <end position="96"/>
    </location>
</feature>
<evidence type="ECO:0000256" key="12">
    <source>
        <dbReference type="ARBA" id="ARBA00023027"/>
    </source>
</evidence>
<feature type="transmembrane region" description="Helical" evidence="17">
    <location>
        <begin position="366"/>
        <end position="389"/>
    </location>
</feature>
<keyword evidence="7 17" id="KW-0679">Respiratory chain</keyword>
<dbReference type="GO" id="GO:0015990">
    <property type="term" value="P:electron transport coupled proton transport"/>
    <property type="evidence" value="ECO:0007669"/>
    <property type="project" value="TreeGrafter"/>
</dbReference>
<evidence type="ECO:0000256" key="9">
    <source>
        <dbReference type="ARBA" id="ARBA00022967"/>
    </source>
</evidence>
<proteinExistence type="inferred from homology"/>
<accession>A0A7G8JRY4</accession>
<dbReference type="EC" id="7.1.1.2" evidence="4 17"/>
<dbReference type="PRINTS" id="PR01437">
    <property type="entry name" value="NUOXDRDTASE4"/>
</dbReference>
<protein>
    <recommendedName>
        <fullName evidence="5 17">NADH-ubiquinone oxidoreductase chain 4</fullName>
        <ecNumber evidence="4 17">7.1.1.2</ecNumber>
    </recommendedName>
</protein>
<evidence type="ECO:0000256" key="11">
    <source>
        <dbReference type="ARBA" id="ARBA00022989"/>
    </source>
</evidence>
<geneLocation type="mitochondrion" evidence="20"/>
<dbReference type="GO" id="GO:0003954">
    <property type="term" value="F:NADH dehydrogenase activity"/>
    <property type="evidence" value="ECO:0007669"/>
    <property type="project" value="TreeGrafter"/>
</dbReference>
<organism evidence="20">
    <name type="scientific">Chanohirata hamata</name>
    <dbReference type="NCBI Taxonomy" id="3032134"/>
    <lineage>
        <taxon>Eukaryota</taxon>
        <taxon>Metazoa</taxon>
        <taxon>Ecdysozoa</taxon>
        <taxon>Arthropoda</taxon>
        <taxon>Hexapoda</taxon>
        <taxon>Insecta</taxon>
        <taxon>Pterygota</taxon>
        <taxon>Neoptera</taxon>
        <taxon>Paraneoptera</taxon>
        <taxon>Hemiptera</taxon>
        <taxon>Auchenorrhyncha</taxon>
        <taxon>Membracoidea</taxon>
        <taxon>Cicadellidae</taxon>
        <taxon>Deltocephalinae</taxon>
        <taxon>Penthimiini</taxon>
        <taxon>Chanohirata</taxon>
    </lineage>
</organism>
<keyword evidence="15 17" id="KW-0472">Membrane</keyword>
<feature type="transmembrane region" description="Helical" evidence="17">
    <location>
        <begin position="325"/>
        <end position="346"/>
    </location>
</feature>
<comment type="function">
    <text evidence="17">Core subunit of the mitochondrial membrane respiratory chain NADH dehydrogenase (Complex I) which catalyzes electron transfer from NADH through the respiratory chain, using ubiquinone as an electron acceptor. Essential for the catalytic activity and assembly of complex I.</text>
</comment>
<feature type="transmembrane region" description="Helical" evidence="17">
    <location>
        <begin position="206"/>
        <end position="225"/>
    </location>
</feature>
<dbReference type="InterPro" id="IPR003918">
    <property type="entry name" value="NADH_UbQ_OxRdtase"/>
</dbReference>
<feature type="transmembrane region" description="Helical" evidence="17">
    <location>
        <begin position="173"/>
        <end position="194"/>
    </location>
</feature>
<keyword evidence="9" id="KW-1278">Translocase</keyword>
<dbReference type="EMBL" id="MN922303">
    <property type="protein sequence ID" value="QNJ33332.1"/>
    <property type="molecule type" value="Genomic_DNA"/>
</dbReference>
<evidence type="ECO:0000256" key="1">
    <source>
        <dbReference type="ARBA" id="ARBA00003257"/>
    </source>
</evidence>
<evidence type="ECO:0000256" key="5">
    <source>
        <dbReference type="ARBA" id="ARBA00021006"/>
    </source>
</evidence>
<dbReference type="GO" id="GO:0008137">
    <property type="term" value="F:NADH dehydrogenase (ubiquinone) activity"/>
    <property type="evidence" value="ECO:0007669"/>
    <property type="project" value="UniProtKB-UniRule"/>
</dbReference>
<feature type="transmembrane region" description="Helical" evidence="17">
    <location>
        <begin position="134"/>
        <end position="153"/>
    </location>
</feature>
<feature type="transmembrane region" description="Helical" evidence="17">
    <location>
        <begin position="12"/>
        <end position="33"/>
    </location>
</feature>
<feature type="transmembrane region" description="Helical" evidence="17">
    <location>
        <begin position="102"/>
        <end position="122"/>
    </location>
</feature>
<gene>
    <name evidence="20" type="primary">NADH4</name>
</gene>
<dbReference type="Pfam" id="PF01059">
    <property type="entry name" value="Oxidored_q5_N"/>
    <property type="match status" value="1"/>
</dbReference>
<evidence type="ECO:0000256" key="3">
    <source>
        <dbReference type="ARBA" id="ARBA00009025"/>
    </source>
</evidence>
<dbReference type="PANTHER" id="PTHR43507:SF20">
    <property type="entry name" value="NADH-UBIQUINONE OXIDOREDUCTASE CHAIN 4"/>
    <property type="match status" value="1"/>
</dbReference>